<dbReference type="Proteomes" id="UP000199114">
    <property type="component" value="Unassembled WGS sequence"/>
</dbReference>
<dbReference type="EMBL" id="FOFD01000002">
    <property type="protein sequence ID" value="SEQ55269.1"/>
    <property type="molecule type" value="Genomic_DNA"/>
</dbReference>
<evidence type="ECO:0000313" key="3">
    <source>
        <dbReference type="Proteomes" id="UP000199114"/>
    </source>
</evidence>
<name>A0A1H9GYW9_9EURY</name>
<gene>
    <name evidence="2" type="ORF">SAMN04489841_2038</name>
</gene>
<keyword evidence="3" id="KW-1185">Reference proteome</keyword>
<proteinExistence type="predicted"/>
<feature type="region of interest" description="Disordered" evidence="1">
    <location>
        <begin position="1"/>
        <end position="21"/>
    </location>
</feature>
<protein>
    <submittedName>
        <fullName evidence="2">Uncharacterized protein</fullName>
    </submittedName>
</protein>
<organism evidence="2 3">
    <name type="scientific">Natrinema salaciae</name>
    <dbReference type="NCBI Taxonomy" id="1186196"/>
    <lineage>
        <taxon>Archaea</taxon>
        <taxon>Methanobacteriati</taxon>
        <taxon>Methanobacteriota</taxon>
        <taxon>Stenosarchaea group</taxon>
        <taxon>Halobacteria</taxon>
        <taxon>Halobacteriales</taxon>
        <taxon>Natrialbaceae</taxon>
        <taxon>Natrinema</taxon>
    </lineage>
</organism>
<feature type="region of interest" description="Disordered" evidence="1">
    <location>
        <begin position="61"/>
        <end position="83"/>
    </location>
</feature>
<dbReference type="AlphaFoldDB" id="A0A1H9GYW9"/>
<accession>A0A1H9GYW9</accession>
<reference evidence="3" key="1">
    <citation type="submission" date="2016-10" db="EMBL/GenBank/DDBJ databases">
        <authorList>
            <person name="Varghese N."/>
            <person name="Submissions S."/>
        </authorList>
    </citation>
    <scope>NUCLEOTIDE SEQUENCE [LARGE SCALE GENOMIC DNA]</scope>
    <source>
        <strain evidence="3">DSM 25055</strain>
    </source>
</reference>
<feature type="compositionally biased region" description="Basic and acidic residues" evidence="1">
    <location>
        <begin position="63"/>
        <end position="83"/>
    </location>
</feature>
<sequence>MGVTPPCSATPLLERRDGESDVHIRGGVLSHEGTLTLQGGEDSNDRIRHSLLRLGCPKQPGDLSREACFNDDRDENGEKDGAE</sequence>
<evidence type="ECO:0000256" key="1">
    <source>
        <dbReference type="SAM" id="MobiDB-lite"/>
    </source>
</evidence>
<evidence type="ECO:0000313" key="2">
    <source>
        <dbReference type="EMBL" id="SEQ55269.1"/>
    </source>
</evidence>